<keyword evidence="1" id="KW-0732">Signal</keyword>
<reference evidence="2 3" key="1">
    <citation type="submission" date="2021-12" db="EMBL/GenBank/DDBJ databases">
        <title>Discovery of the Pendulisporaceae a myxobacterial family with distinct sporulation behavior and unique specialized metabolism.</title>
        <authorList>
            <person name="Garcia R."/>
            <person name="Popoff A."/>
            <person name="Bader C.D."/>
            <person name="Loehr J."/>
            <person name="Walesch S."/>
            <person name="Walt C."/>
            <person name="Boldt J."/>
            <person name="Bunk B."/>
            <person name="Haeckl F.J.F.P.J."/>
            <person name="Gunesch A.P."/>
            <person name="Birkelbach J."/>
            <person name="Nuebel U."/>
            <person name="Pietschmann T."/>
            <person name="Bach T."/>
            <person name="Mueller R."/>
        </authorList>
    </citation>
    <scope>NUCLEOTIDE SEQUENCE [LARGE SCALE GENOMIC DNA]</scope>
    <source>
        <strain evidence="2 3">MSr12523</strain>
    </source>
</reference>
<name>A0ABZ2JYV9_9BACT</name>
<dbReference type="PROSITE" id="PS51257">
    <property type="entry name" value="PROKAR_LIPOPROTEIN"/>
    <property type="match status" value="1"/>
</dbReference>
<sequence>MKLKLHLAIGSVALLASGCAAETHLPDANEDVSSAQSPAVSDIQTMTKRADGRFDVTCTDGATEIRTDQQILANQVCLTGDGTPIYACRDASEIGRRIVAKDGKLFWLCEGSTGSYILAASATPGGTVTTLFDSMGTYRFLRQLHADANSKYLVFQEGEGGVTAFDTTNLAAPPLRYSAGENCTYIAADTRHIYCRTQNSIQRVSVTSPSGTGFTRLISNIGYGNDFALDGPVTNRIVYPAGGSGGWVHTITVSNTTPTSLATSQHYPHDATILGGNAYWLRDEGLTYAPAAGGGSLNFAQQRVGIQSYHPDAQGNIYFRLYNRQANTVSIEKVQTSTTSTRLRRGLVTPGDMTLDDQYLYWIGSYGGAVYRTLKE</sequence>
<dbReference type="SUPFAM" id="SSF63825">
    <property type="entry name" value="YWTD domain"/>
    <property type="match status" value="2"/>
</dbReference>
<evidence type="ECO:0008006" key="4">
    <source>
        <dbReference type="Google" id="ProtNLM"/>
    </source>
</evidence>
<evidence type="ECO:0000313" key="3">
    <source>
        <dbReference type="Proteomes" id="UP001379533"/>
    </source>
</evidence>
<dbReference type="Proteomes" id="UP001379533">
    <property type="component" value="Chromosome"/>
</dbReference>
<keyword evidence="3" id="KW-1185">Reference proteome</keyword>
<evidence type="ECO:0000313" key="2">
    <source>
        <dbReference type="EMBL" id="WXA90248.1"/>
    </source>
</evidence>
<feature type="signal peptide" evidence="1">
    <location>
        <begin position="1"/>
        <end position="20"/>
    </location>
</feature>
<feature type="chain" id="PRO_5046213359" description="Lipoprotein" evidence="1">
    <location>
        <begin position="21"/>
        <end position="376"/>
    </location>
</feature>
<dbReference type="EMBL" id="CP089982">
    <property type="protein sequence ID" value="WXA90248.1"/>
    <property type="molecule type" value="Genomic_DNA"/>
</dbReference>
<evidence type="ECO:0000256" key="1">
    <source>
        <dbReference type="SAM" id="SignalP"/>
    </source>
</evidence>
<organism evidence="2 3">
    <name type="scientific">Pendulispora brunnea</name>
    <dbReference type="NCBI Taxonomy" id="2905690"/>
    <lineage>
        <taxon>Bacteria</taxon>
        <taxon>Pseudomonadati</taxon>
        <taxon>Myxococcota</taxon>
        <taxon>Myxococcia</taxon>
        <taxon>Myxococcales</taxon>
        <taxon>Sorangiineae</taxon>
        <taxon>Pendulisporaceae</taxon>
        <taxon>Pendulispora</taxon>
    </lineage>
</organism>
<gene>
    <name evidence="2" type="ORF">LZC95_27770</name>
</gene>
<accession>A0ABZ2JYV9</accession>
<dbReference type="RefSeq" id="WP_394840861.1">
    <property type="nucleotide sequence ID" value="NZ_CP089982.1"/>
</dbReference>
<protein>
    <recommendedName>
        <fullName evidence="4">Lipoprotein</fullName>
    </recommendedName>
</protein>
<proteinExistence type="predicted"/>